<dbReference type="RefSeq" id="WP_307262439.1">
    <property type="nucleotide sequence ID" value="NZ_JAUSVL010000001.1"/>
</dbReference>
<keyword evidence="2" id="KW-1185">Reference proteome</keyword>
<name>A0AAE4ANW7_9BACT</name>
<dbReference type="Pfam" id="PF14345">
    <property type="entry name" value="GDYXXLXY"/>
    <property type="match status" value="1"/>
</dbReference>
<sequence length="352" mass="39392">MRNIIVAALILAQVALLLVMAIGRETIVRHGERVWLRTSPVDPRDIFRGDYVRLNYDISRLPKALWGDAVATSVQDKANRTRYLREKTLYVSLERGPKDVATAIKADLTPPARGLFIRGAFQPGRGWRLGDKVPTFLNDLRYGIESYFVEQGSGLELERGRPEGINGTLRVPLDIEVAISKRGEAVILRHRWAEALVIGHEMSTVKAAGENSEYRLLSLQVYRSPAADETALLLPDDLRTLSLACGQQRIAICPDAGKDAAERPFTQDDVRVIPPLQEYKDIVKIPVARYHSGQWLSADGSRVLGHSEHEWQIAIVYDPPAVPLGLPAELLPGLYRRRLLSDNAWWIDLDAN</sequence>
<organism evidence="1 2">
    <name type="scientific">Oligosphaera ethanolica</name>
    <dbReference type="NCBI Taxonomy" id="760260"/>
    <lineage>
        <taxon>Bacteria</taxon>
        <taxon>Pseudomonadati</taxon>
        <taxon>Lentisphaerota</taxon>
        <taxon>Oligosphaeria</taxon>
        <taxon>Oligosphaerales</taxon>
        <taxon>Oligosphaeraceae</taxon>
        <taxon>Oligosphaera</taxon>
    </lineage>
</organism>
<dbReference type="InterPro" id="IPR025833">
    <property type="entry name" value="GDYXXLXY"/>
</dbReference>
<reference evidence="1" key="1">
    <citation type="submission" date="2023-07" db="EMBL/GenBank/DDBJ databases">
        <title>Genomic Encyclopedia of Type Strains, Phase IV (KMG-IV): sequencing the most valuable type-strain genomes for metagenomic binning, comparative biology and taxonomic classification.</title>
        <authorList>
            <person name="Goeker M."/>
        </authorList>
    </citation>
    <scope>NUCLEOTIDE SEQUENCE</scope>
    <source>
        <strain evidence="1">DSM 24202</strain>
    </source>
</reference>
<proteinExistence type="predicted"/>
<accession>A0AAE4ANW7</accession>
<dbReference type="Proteomes" id="UP001238163">
    <property type="component" value="Unassembled WGS sequence"/>
</dbReference>
<dbReference type="EMBL" id="JAUSVL010000001">
    <property type="protein sequence ID" value="MDQ0290694.1"/>
    <property type="molecule type" value="Genomic_DNA"/>
</dbReference>
<protein>
    <submittedName>
        <fullName evidence="1">Membrane-anchored protein</fullName>
    </submittedName>
</protein>
<evidence type="ECO:0000313" key="2">
    <source>
        <dbReference type="Proteomes" id="UP001238163"/>
    </source>
</evidence>
<evidence type="ECO:0000313" key="1">
    <source>
        <dbReference type="EMBL" id="MDQ0290694.1"/>
    </source>
</evidence>
<comment type="caution">
    <text evidence="1">The sequence shown here is derived from an EMBL/GenBank/DDBJ whole genome shotgun (WGS) entry which is preliminary data.</text>
</comment>
<gene>
    <name evidence="1" type="ORF">J3R75_002801</name>
</gene>
<dbReference type="AlphaFoldDB" id="A0AAE4ANW7"/>